<dbReference type="Gene3D" id="1.10.510.10">
    <property type="entry name" value="Transferase(Phosphotransferase) domain 1"/>
    <property type="match status" value="1"/>
</dbReference>
<organism evidence="8 9">
    <name type="scientific">Pyronema omphalodes (strain CBS 100304)</name>
    <name type="common">Pyronema confluens</name>
    <dbReference type="NCBI Taxonomy" id="1076935"/>
    <lineage>
        <taxon>Eukaryota</taxon>
        <taxon>Fungi</taxon>
        <taxon>Dikarya</taxon>
        <taxon>Ascomycota</taxon>
        <taxon>Pezizomycotina</taxon>
        <taxon>Pezizomycetes</taxon>
        <taxon>Pezizales</taxon>
        <taxon>Pyronemataceae</taxon>
        <taxon>Pyronema</taxon>
    </lineage>
</organism>
<dbReference type="InterPro" id="IPR017441">
    <property type="entry name" value="Protein_kinase_ATP_BS"/>
</dbReference>
<dbReference type="InterPro" id="IPR000719">
    <property type="entry name" value="Prot_kinase_dom"/>
</dbReference>
<keyword evidence="8" id="KW-0675">Receptor</keyword>
<dbReference type="PANTHER" id="PTHR11042">
    <property type="entry name" value="EUKARYOTIC TRANSLATION INITIATION FACTOR 2-ALPHA KINASE EIF2-ALPHA KINASE -RELATED"/>
    <property type="match status" value="1"/>
</dbReference>
<dbReference type="PROSITE" id="PS50011">
    <property type="entry name" value="PROTEIN_KINASE_DOM"/>
    <property type="match status" value="1"/>
</dbReference>
<dbReference type="Proteomes" id="UP000018144">
    <property type="component" value="Unassembled WGS sequence"/>
</dbReference>
<accession>U4KVT4</accession>
<dbReference type="STRING" id="1076935.U4KVT4"/>
<evidence type="ECO:0000313" key="9">
    <source>
        <dbReference type="Proteomes" id="UP000018144"/>
    </source>
</evidence>
<dbReference type="Gene3D" id="3.30.200.20">
    <property type="entry name" value="Phosphorylase Kinase, domain 1"/>
    <property type="match status" value="1"/>
</dbReference>
<evidence type="ECO:0000256" key="5">
    <source>
        <dbReference type="PROSITE-ProRule" id="PRU10141"/>
    </source>
</evidence>
<keyword evidence="4 5" id="KW-0067">ATP-binding</keyword>
<evidence type="ECO:0000256" key="3">
    <source>
        <dbReference type="ARBA" id="ARBA00022777"/>
    </source>
</evidence>
<dbReference type="AlphaFoldDB" id="U4KVT4"/>
<proteinExistence type="predicted"/>
<gene>
    <name evidence="8" type="ORF">PCON_04999</name>
</gene>
<dbReference type="GO" id="GO:0005634">
    <property type="term" value="C:nucleus"/>
    <property type="evidence" value="ECO:0007669"/>
    <property type="project" value="TreeGrafter"/>
</dbReference>
<dbReference type="SUPFAM" id="SSF56112">
    <property type="entry name" value="Protein kinase-like (PK-like)"/>
    <property type="match status" value="1"/>
</dbReference>
<reference evidence="8 9" key="1">
    <citation type="journal article" date="2013" name="PLoS Genet.">
        <title>The genome and development-dependent transcriptomes of Pyronema confluens: a window into fungal evolution.</title>
        <authorList>
            <person name="Traeger S."/>
            <person name="Altegoer F."/>
            <person name="Freitag M."/>
            <person name="Gabaldon T."/>
            <person name="Kempken F."/>
            <person name="Kumar A."/>
            <person name="Marcet-Houben M."/>
            <person name="Poggeler S."/>
            <person name="Stajich J.E."/>
            <person name="Nowrousian M."/>
        </authorList>
    </citation>
    <scope>NUCLEOTIDE SEQUENCE [LARGE SCALE GENOMIC DNA]</scope>
    <source>
        <strain evidence="9">CBS 100304</strain>
        <tissue evidence="8">Vegetative mycelium</tissue>
    </source>
</reference>
<dbReference type="GO" id="GO:0004672">
    <property type="term" value="F:protein kinase activity"/>
    <property type="evidence" value="ECO:0007669"/>
    <property type="project" value="InterPro"/>
</dbReference>
<dbReference type="InterPro" id="IPR050339">
    <property type="entry name" value="CC_SR_Kinase"/>
</dbReference>
<keyword evidence="1" id="KW-0808">Transferase</keyword>
<dbReference type="SMART" id="SM00220">
    <property type="entry name" value="S_TKc"/>
    <property type="match status" value="1"/>
</dbReference>
<evidence type="ECO:0000256" key="2">
    <source>
        <dbReference type="ARBA" id="ARBA00022741"/>
    </source>
</evidence>
<evidence type="ECO:0000259" key="7">
    <source>
        <dbReference type="PROSITE" id="PS50011"/>
    </source>
</evidence>
<dbReference type="PROSITE" id="PS00107">
    <property type="entry name" value="PROTEIN_KINASE_ATP"/>
    <property type="match status" value="1"/>
</dbReference>
<dbReference type="OrthoDB" id="4062651at2759"/>
<dbReference type="Pfam" id="PF00069">
    <property type="entry name" value="Pkinase"/>
    <property type="match status" value="1"/>
</dbReference>
<feature type="binding site" evidence="5">
    <location>
        <position position="217"/>
    </location>
    <ligand>
        <name>ATP</name>
        <dbReference type="ChEBI" id="CHEBI:30616"/>
    </ligand>
</feature>
<protein>
    <submittedName>
        <fullName evidence="8">Similar to Probable LRR receptor-like serine/threonine-protein kinase At1g07650 acc. no. C0LGE0</fullName>
    </submittedName>
</protein>
<keyword evidence="2 5" id="KW-0547">Nucleotide-binding</keyword>
<evidence type="ECO:0000256" key="6">
    <source>
        <dbReference type="SAM" id="MobiDB-lite"/>
    </source>
</evidence>
<keyword evidence="3 8" id="KW-0418">Kinase</keyword>
<evidence type="ECO:0000313" key="8">
    <source>
        <dbReference type="EMBL" id="CCX05412.1"/>
    </source>
</evidence>
<dbReference type="GO" id="GO:0005737">
    <property type="term" value="C:cytoplasm"/>
    <property type="evidence" value="ECO:0007669"/>
    <property type="project" value="TreeGrafter"/>
</dbReference>
<dbReference type="InterPro" id="IPR011009">
    <property type="entry name" value="Kinase-like_dom_sf"/>
</dbReference>
<name>U4KVT4_PYROM</name>
<dbReference type="GO" id="GO:0005524">
    <property type="term" value="F:ATP binding"/>
    <property type="evidence" value="ECO:0007669"/>
    <property type="project" value="UniProtKB-UniRule"/>
</dbReference>
<evidence type="ECO:0000256" key="1">
    <source>
        <dbReference type="ARBA" id="ARBA00022679"/>
    </source>
</evidence>
<keyword evidence="9" id="KW-1185">Reference proteome</keyword>
<feature type="domain" description="Protein kinase" evidence="7">
    <location>
        <begin position="180"/>
        <end position="475"/>
    </location>
</feature>
<evidence type="ECO:0000256" key="4">
    <source>
        <dbReference type="ARBA" id="ARBA00022840"/>
    </source>
</evidence>
<feature type="region of interest" description="Disordered" evidence="6">
    <location>
        <begin position="540"/>
        <end position="598"/>
    </location>
</feature>
<dbReference type="EMBL" id="HF935253">
    <property type="protein sequence ID" value="CCX05412.1"/>
    <property type="molecule type" value="Genomic_DNA"/>
</dbReference>
<sequence length="598" mass="67562">MSTKTSCKKAREEFKSTESKFLKCKVQSSKSQRIEPCYPIKKLRAFFTAKMISGILNCRCEKCSQKYPEVRESAEAIQGKENESYISVFAFLYKLKRLQLIHKFLSNKYTDQGLSNPEFIQKHFINSSHDCILSEQDFNDLFESSDYWEYQEFFRFFIPALPYSHRLRHRSIPNDQLLPFNIIRKIGEGGYSVVYEAFMLDGYHDFQGITDGRVAIKQYSDTLAARKDCDKEMINNVRCDHPRIMPLQAAIDHRGTYMHIYPFAEDCLQTMLKKDPPKRYKDNPEHVWEEFMGLLSAVHHIHANTEATIGYHFDLKPHNILLYRGKWTITDLGLAHHKAFKASETAPSATTRKIGNDEYGPPERPIVNRSYDIFSLGAIGCDVLVWSTEGADALAKFRDPGRRSEKIIPGETKEILYNFYNDDEQTQDLKPAVQILLQGTIIEGGLLGEVSSILQDMLSYDRQKRPTAKVCEIRFAKALGLEVPADEPLPVTNLEVQNGTLQVPGPIVRAGRLSQSGPAHDVFPVVSSDSTGITLAFPTFNNKDSGYDPSEGDARNPNEASSSATDHSKESPRPAISLELSYIGSGEPVNTMGVPDSL</sequence>